<dbReference type="EMBL" id="JBHSSB010000031">
    <property type="protein sequence ID" value="MFC6295800.1"/>
    <property type="molecule type" value="Genomic_DNA"/>
</dbReference>
<evidence type="ECO:0000256" key="4">
    <source>
        <dbReference type="ARBA" id="ARBA00022737"/>
    </source>
</evidence>
<keyword evidence="7" id="KW-0812">Transmembrane</keyword>
<evidence type="ECO:0000313" key="9">
    <source>
        <dbReference type="EMBL" id="MFC6295800.1"/>
    </source>
</evidence>
<dbReference type="Pfam" id="PF03382">
    <property type="entry name" value="DUF285"/>
    <property type="match status" value="2"/>
</dbReference>
<evidence type="ECO:0000256" key="7">
    <source>
        <dbReference type="SAM" id="Phobius"/>
    </source>
</evidence>
<organism evidence="9 10">
    <name type="scientific">Lactiplantibacillus daoliensis</name>
    <dbReference type="NCBI Taxonomy" id="2559916"/>
    <lineage>
        <taxon>Bacteria</taxon>
        <taxon>Bacillati</taxon>
        <taxon>Bacillota</taxon>
        <taxon>Bacilli</taxon>
        <taxon>Lactobacillales</taxon>
        <taxon>Lactobacillaceae</taxon>
        <taxon>Lactiplantibacillus</taxon>
    </lineage>
</organism>
<comment type="caution">
    <text evidence="9">The sequence shown here is derived from an EMBL/GenBank/DDBJ whole genome shotgun (WGS) entry which is preliminary data.</text>
</comment>
<evidence type="ECO:0000256" key="1">
    <source>
        <dbReference type="ARBA" id="ARBA00022512"/>
    </source>
</evidence>
<feature type="transmembrane region" description="Helical" evidence="7">
    <location>
        <begin position="906"/>
        <end position="925"/>
    </location>
</feature>
<keyword evidence="10" id="KW-1185">Reference proteome</keyword>
<evidence type="ECO:0000256" key="6">
    <source>
        <dbReference type="SAM" id="MobiDB-lite"/>
    </source>
</evidence>
<gene>
    <name evidence="9" type="ORF">ACFQH1_11365</name>
</gene>
<protein>
    <submittedName>
        <fullName evidence="9">MucBP domain-containing protein</fullName>
    </submittedName>
</protein>
<accession>A0ABW1ULF9</accession>
<dbReference type="Proteomes" id="UP001596227">
    <property type="component" value="Unassembled WGS sequence"/>
</dbReference>
<keyword evidence="2" id="KW-0964">Secreted</keyword>
<keyword evidence="5" id="KW-0572">Peptidoglycan-anchor</keyword>
<keyword evidence="1" id="KW-0134">Cell wall</keyword>
<feature type="region of interest" description="Disordered" evidence="6">
    <location>
        <begin position="852"/>
        <end position="901"/>
    </location>
</feature>
<sequence>MTTSQCFPVSADTLDNQPLTNTSLTTSPTAPLTSNLSLMALAEAPAATADPITGKFGSSEWSLQDGTLTIGPGDFASHSAETSPWAAYSDQITKIEITGPVTFNTYAAGLFAGLSNLTQIDGLEKVDTSQTISMDDLFSTDSQLTDLTGIEGWQTSNLRTLNRTFFATALIGKLDLSGWDVSSLTSASMAFSRTGALDENGNRLFNLLDLSGWNFKAAKVNLATFGYQLQANAINTTGWENTSHITSMESMFTFSRIQKIDMSSFDMRQLGNSYGGTRQMFTYASVLKELKLGPYSTLAGTGLPSITETNKYTGYWQNIGTGTVSQPNGDQVLTTSQLVDAYDGTKTQATDTFVWQPKASQPVTVKYVDADTGKDIKDATTITGSIDDPFTITPPAIDNYSYQGTQDDTPLTGTISGTAQTITLRYQSQPTEGSITVNYLDADRQSIAAPQTMTGKLGSAYTIEPKSIDGYSYQSGDLTGTYTTTNRAVNLIYQKDAAKGTVTVNYVDNNGKKTADATTLTGPVDNSYTIEKKAISGYTFKTGDLTGTYTTTPKTVTLTYEAATTQGTVTINYLDDQGKALAPAKTLTGDVATPYTISQINIDGYTFQHADGALSGSFTKEPQTVNLTYKATTDKQGQVIVKYQTADGKTLAPDSQLSGTIETPYTITPPTFTNYQYQKANGDLTGKFGATTPTVTLTYTKQTANQGQVIVNYLDLSGQSIAASTTLTGDLNTAYTTTAKTIAGYTHVKTTGQPTGTFGAQAQTVSYYYQKQSTSQDQRQLTGQDYTMTVNGATPTASDFKASAKDKDGHAIDVKVDLSQANLKQVGSYQVTLSTSDGQTLIVKLHVIAGNSGSSETGDTINPGKTPQPAKTVASSSQQPTTQPQPTVSTSQQRAAKKLPATGEKASQLGLIMGLLGLITISYLARKRF</sequence>
<reference evidence="10" key="1">
    <citation type="journal article" date="2019" name="Int. J. Syst. Evol. Microbiol.">
        <title>The Global Catalogue of Microorganisms (GCM) 10K type strain sequencing project: providing services to taxonomists for standard genome sequencing and annotation.</title>
        <authorList>
            <consortium name="The Broad Institute Genomics Platform"/>
            <consortium name="The Broad Institute Genome Sequencing Center for Infectious Disease"/>
            <person name="Wu L."/>
            <person name="Ma J."/>
        </authorList>
    </citation>
    <scope>NUCLEOTIDE SEQUENCE [LARGE SCALE GENOMIC DNA]</scope>
    <source>
        <strain evidence="10">CCM 8934</strain>
    </source>
</reference>
<evidence type="ECO:0000259" key="8">
    <source>
        <dbReference type="PROSITE" id="PS50847"/>
    </source>
</evidence>
<evidence type="ECO:0000256" key="3">
    <source>
        <dbReference type="ARBA" id="ARBA00022729"/>
    </source>
</evidence>
<dbReference type="RefSeq" id="WP_171000362.1">
    <property type="nucleotide sequence ID" value="NZ_BJDH01000006.1"/>
</dbReference>
<name>A0ABW1ULF9_9LACO</name>
<dbReference type="NCBIfam" id="TIGR01167">
    <property type="entry name" value="LPXTG_anchor"/>
    <property type="match status" value="1"/>
</dbReference>
<proteinExistence type="predicted"/>
<keyword evidence="7" id="KW-1133">Transmembrane helix</keyword>
<evidence type="ECO:0000313" key="10">
    <source>
        <dbReference type="Proteomes" id="UP001596227"/>
    </source>
</evidence>
<keyword evidence="3" id="KW-0732">Signal</keyword>
<evidence type="ECO:0000256" key="2">
    <source>
        <dbReference type="ARBA" id="ARBA00022525"/>
    </source>
</evidence>
<feature type="compositionally biased region" description="Polar residues" evidence="6">
    <location>
        <begin position="852"/>
        <end position="865"/>
    </location>
</feature>
<dbReference type="Gene3D" id="3.10.20.320">
    <property type="entry name" value="Putative peptidoglycan bound protein (lpxtg motif)"/>
    <property type="match status" value="6"/>
</dbReference>
<keyword evidence="7" id="KW-0472">Membrane</keyword>
<dbReference type="InterPro" id="IPR019931">
    <property type="entry name" value="LPXTG_anchor"/>
</dbReference>
<feature type="domain" description="Gram-positive cocci surface proteins LPxTG" evidence="8">
    <location>
        <begin position="899"/>
        <end position="929"/>
    </location>
</feature>
<dbReference type="PROSITE" id="PS50847">
    <property type="entry name" value="GRAM_POS_ANCHORING"/>
    <property type="match status" value="1"/>
</dbReference>
<dbReference type="Pfam" id="PF00746">
    <property type="entry name" value="Gram_pos_anchor"/>
    <property type="match status" value="1"/>
</dbReference>
<keyword evidence="4" id="KW-0677">Repeat</keyword>
<evidence type="ECO:0000256" key="5">
    <source>
        <dbReference type="ARBA" id="ARBA00023088"/>
    </source>
</evidence>
<dbReference type="InterPro" id="IPR009459">
    <property type="entry name" value="MucBP_dom"/>
</dbReference>
<dbReference type="Pfam" id="PF06458">
    <property type="entry name" value="MucBP"/>
    <property type="match status" value="6"/>
</dbReference>
<feature type="compositionally biased region" description="Low complexity" evidence="6">
    <location>
        <begin position="872"/>
        <end position="893"/>
    </location>
</feature>
<dbReference type="InterPro" id="IPR005046">
    <property type="entry name" value="DUF285"/>
</dbReference>